<dbReference type="Pfam" id="PF01650">
    <property type="entry name" value="Peptidase_C13"/>
    <property type="match status" value="1"/>
</dbReference>
<gene>
    <name evidence="5" type="ORF">DUNSADRAFT_8926</name>
</gene>
<comment type="similarity">
    <text evidence="1">Belongs to the peptidase C13 family.</text>
</comment>
<feature type="signal peptide" evidence="3">
    <location>
        <begin position="1"/>
        <end position="20"/>
    </location>
</feature>
<evidence type="ECO:0000256" key="3">
    <source>
        <dbReference type="SAM" id="SignalP"/>
    </source>
</evidence>
<sequence length="554" mass="60009">MARIFLLPVLLLVIPGFSASRPGFRGFSEVQGGRKGDFAVHVLTPGDSPERDATKEGTSASPQPSQRWALLVAGSSGWYNYRHQADVCHAYHLIKEGGVHTANIVTMMYGDIAHHADNPFPGKIFNRPGGPDVFQGVAIDYRGDEVNVNTVLAVLEGNKDAVKSLGTGKVIDSGPNDEVFVFYSDHGSPGVLGMPSGSMLYADQLLGAIRRKRAAHGYKEMSMYIEACESGSLFQGMLEDDLQLYVTTAANANESSWGTYCPGLHGAAPPQAQLAGNGSKELDTCLGDLFSVAWMEDSEEQNPLTETLRVQFDHVSQRTSANYTYKMGSHVQRFGQVSAMEADHVGDFIGYPSNRALSRLSSTGMGAELRGPQQHSSVSQREADLVPLRFRVANARTPRDRQKAEAELNAVLKQRAGADAAAEGLAHKLFMHPETSDILIQNHGWQAQDVFIGAPEHGQPASSFLTQLVSGAPKQRPPQAPLVDSWDCLREMERAWAQAYGPFDQYSMRHMRLLANLCNSGLNDHAVRAVSATTATAGATTEAKEAVPETVTVQ</sequence>
<feature type="domain" description="Legumain prodomain" evidence="4">
    <location>
        <begin position="474"/>
        <end position="533"/>
    </location>
</feature>
<proteinExistence type="inferred from homology"/>
<organism evidence="5 6">
    <name type="scientific">Dunaliella salina</name>
    <name type="common">Green alga</name>
    <name type="synonym">Protococcus salinus</name>
    <dbReference type="NCBI Taxonomy" id="3046"/>
    <lineage>
        <taxon>Eukaryota</taxon>
        <taxon>Viridiplantae</taxon>
        <taxon>Chlorophyta</taxon>
        <taxon>core chlorophytes</taxon>
        <taxon>Chlorophyceae</taxon>
        <taxon>CS clade</taxon>
        <taxon>Chlamydomonadales</taxon>
        <taxon>Dunaliellaceae</taxon>
        <taxon>Dunaliella</taxon>
    </lineage>
</organism>
<dbReference type="InterPro" id="IPR046427">
    <property type="entry name" value="Legumain_prodom_sf"/>
</dbReference>
<evidence type="ECO:0000259" key="4">
    <source>
        <dbReference type="Pfam" id="PF20985"/>
    </source>
</evidence>
<dbReference type="PANTHER" id="PTHR12000:SF42">
    <property type="entry name" value="LEGUMAIN"/>
    <property type="match status" value="1"/>
</dbReference>
<reference evidence="5" key="1">
    <citation type="submission" date="2017-08" db="EMBL/GenBank/DDBJ databases">
        <authorList>
            <person name="Polle J.E."/>
            <person name="Barry K."/>
            <person name="Cushman J."/>
            <person name="Schmutz J."/>
            <person name="Tran D."/>
            <person name="Hathwaick L.T."/>
            <person name="Yim W.C."/>
            <person name="Jenkins J."/>
            <person name="Mckie-Krisberg Z.M."/>
            <person name="Prochnik S."/>
            <person name="Lindquist E."/>
            <person name="Dockter R.B."/>
            <person name="Adam C."/>
            <person name="Molina H."/>
            <person name="Bunkerborg J."/>
            <person name="Jin E."/>
            <person name="Buchheim M."/>
            <person name="Magnuson J."/>
        </authorList>
    </citation>
    <scope>NUCLEOTIDE SEQUENCE</scope>
    <source>
        <strain evidence="5">CCAP 19/18</strain>
    </source>
</reference>
<dbReference type="InterPro" id="IPR001096">
    <property type="entry name" value="Peptidase_C13"/>
</dbReference>
<feature type="region of interest" description="Disordered" evidence="2">
    <location>
        <begin position="39"/>
        <end position="65"/>
    </location>
</feature>
<name>A0ABQ7GIH7_DUNSA</name>
<evidence type="ECO:0000313" key="6">
    <source>
        <dbReference type="Proteomes" id="UP000815325"/>
    </source>
</evidence>
<dbReference type="PIRSF" id="PIRSF019663">
    <property type="entry name" value="Legumain"/>
    <property type="match status" value="1"/>
</dbReference>
<dbReference type="PRINTS" id="PR00776">
    <property type="entry name" value="HEMOGLOBNASE"/>
</dbReference>
<evidence type="ECO:0000256" key="2">
    <source>
        <dbReference type="SAM" id="MobiDB-lite"/>
    </source>
</evidence>
<keyword evidence="6" id="KW-1185">Reference proteome</keyword>
<evidence type="ECO:0000313" key="5">
    <source>
        <dbReference type="EMBL" id="KAF5834424.1"/>
    </source>
</evidence>
<dbReference type="Gene3D" id="1.10.132.130">
    <property type="match status" value="1"/>
</dbReference>
<protein>
    <submittedName>
        <fullName evidence="5">Vacuolar processing enzyme</fullName>
    </submittedName>
</protein>
<evidence type="ECO:0000256" key="1">
    <source>
        <dbReference type="ARBA" id="ARBA00009941"/>
    </source>
</evidence>
<feature type="compositionally biased region" description="Polar residues" evidence="2">
    <location>
        <begin position="56"/>
        <end position="65"/>
    </location>
</feature>
<dbReference type="InterPro" id="IPR048501">
    <property type="entry name" value="Legum_prodom"/>
</dbReference>
<dbReference type="Pfam" id="PF20985">
    <property type="entry name" value="Legum_prodom"/>
    <property type="match status" value="1"/>
</dbReference>
<dbReference type="Gene3D" id="3.40.50.1460">
    <property type="match status" value="1"/>
</dbReference>
<dbReference type="PANTHER" id="PTHR12000">
    <property type="entry name" value="HEMOGLOBINASE FAMILY MEMBER"/>
    <property type="match status" value="1"/>
</dbReference>
<keyword evidence="3" id="KW-0732">Signal</keyword>
<feature type="chain" id="PRO_5046731246" evidence="3">
    <location>
        <begin position="21"/>
        <end position="554"/>
    </location>
</feature>
<dbReference type="EMBL" id="MU069757">
    <property type="protein sequence ID" value="KAF5834424.1"/>
    <property type="molecule type" value="Genomic_DNA"/>
</dbReference>
<accession>A0ABQ7GIH7</accession>
<comment type="caution">
    <text evidence="5">The sequence shown here is derived from an EMBL/GenBank/DDBJ whole genome shotgun (WGS) entry which is preliminary data.</text>
</comment>
<dbReference type="Proteomes" id="UP000815325">
    <property type="component" value="Unassembled WGS sequence"/>
</dbReference>